<gene>
    <name evidence="1" type="ORF">KYN89_01730</name>
</gene>
<name>A0ABS7P9M2_9SPHN</name>
<protein>
    <submittedName>
        <fullName evidence="1">Uncharacterized protein</fullName>
    </submittedName>
</protein>
<keyword evidence="2" id="KW-1185">Reference proteome</keyword>
<dbReference type="EMBL" id="JAHWXP010000001">
    <property type="protein sequence ID" value="MBY8335758.1"/>
    <property type="molecule type" value="Genomic_DNA"/>
</dbReference>
<dbReference type="Proteomes" id="UP000759298">
    <property type="component" value="Unassembled WGS sequence"/>
</dbReference>
<evidence type="ECO:0000313" key="2">
    <source>
        <dbReference type="Proteomes" id="UP000759298"/>
    </source>
</evidence>
<proteinExistence type="predicted"/>
<organism evidence="1 2">
    <name type="scientific">Alteriqipengyuania abyssalis</name>
    <dbReference type="NCBI Taxonomy" id="2860200"/>
    <lineage>
        <taxon>Bacteria</taxon>
        <taxon>Pseudomonadati</taxon>
        <taxon>Pseudomonadota</taxon>
        <taxon>Alphaproteobacteria</taxon>
        <taxon>Sphingomonadales</taxon>
        <taxon>Erythrobacteraceae</taxon>
        <taxon>Alteriqipengyuania</taxon>
    </lineage>
</organism>
<dbReference type="RefSeq" id="WP_222823525.1">
    <property type="nucleotide sequence ID" value="NZ_JAHWXP010000001.1"/>
</dbReference>
<sequence>MSDHPTTYNAEAAEGGVAWDDRAEIHRKDDGQGLLDAAKGLHDGSFLEMVRLMMAMEPEKRRAHVIQKLGDRMYDAGEVEAIAARGDYPG</sequence>
<comment type="caution">
    <text evidence="1">The sequence shown here is derived from an EMBL/GenBank/DDBJ whole genome shotgun (WGS) entry which is preliminary data.</text>
</comment>
<accession>A0ABS7P9M2</accession>
<evidence type="ECO:0000313" key="1">
    <source>
        <dbReference type="EMBL" id="MBY8335758.1"/>
    </source>
</evidence>
<reference evidence="1 2" key="1">
    <citation type="submission" date="2021-07" db="EMBL/GenBank/DDBJ databases">
        <title>Alteriqipengyuania abyssalis NZ-12B nov, sp.nov isolated from deep sea sponge in pacific ocean.</title>
        <authorList>
            <person name="Tareen S."/>
            <person name="Wink J."/>
        </authorList>
    </citation>
    <scope>NUCLEOTIDE SEQUENCE [LARGE SCALE GENOMIC DNA]</scope>
    <source>
        <strain evidence="1 2">NZ-12B</strain>
    </source>
</reference>